<dbReference type="PROSITE" id="PS50109">
    <property type="entry name" value="HIS_KIN"/>
    <property type="match status" value="1"/>
</dbReference>
<dbReference type="InterPro" id="IPR036890">
    <property type="entry name" value="HATPase_C_sf"/>
</dbReference>
<dbReference type="KEGG" id="hhl:Halha_2288"/>
<dbReference type="eggNOG" id="COG3290">
    <property type="taxonomic scope" value="Bacteria"/>
</dbReference>
<organism evidence="4 5">
    <name type="scientific">Halobacteroides halobius (strain ATCC 35273 / DSM 5150 / MD-1)</name>
    <dbReference type="NCBI Taxonomy" id="748449"/>
    <lineage>
        <taxon>Bacteria</taxon>
        <taxon>Bacillati</taxon>
        <taxon>Bacillota</taxon>
        <taxon>Clostridia</taxon>
        <taxon>Halanaerobiales</taxon>
        <taxon>Halobacteroidaceae</taxon>
        <taxon>Halobacteroides</taxon>
    </lineage>
</organism>
<name>L0KA22_HALHC</name>
<feature type="domain" description="Histidine kinase" evidence="3">
    <location>
        <begin position="1"/>
        <end position="106"/>
    </location>
</feature>
<dbReference type="GO" id="GO:0000160">
    <property type="term" value="P:phosphorelay signal transduction system"/>
    <property type="evidence" value="ECO:0007669"/>
    <property type="project" value="UniProtKB-KW"/>
</dbReference>
<dbReference type="OrthoDB" id="9797586at2"/>
<protein>
    <submittedName>
        <fullName evidence="4">Histidine kinase</fullName>
    </submittedName>
</protein>
<reference evidence="5" key="1">
    <citation type="submission" date="2012-02" db="EMBL/GenBank/DDBJ databases">
        <title>The complete genome of Halobacteroides halobius DSM 5150.</title>
        <authorList>
            <person name="Lucas S."/>
            <person name="Copeland A."/>
            <person name="Lapidus A."/>
            <person name="Glavina del Rio T."/>
            <person name="Dalin E."/>
            <person name="Tice H."/>
            <person name="Bruce D."/>
            <person name="Goodwin L."/>
            <person name="Pitluck S."/>
            <person name="Peters L."/>
            <person name="Mikhailova N."/>
            <person name="Gu W."/>
            <person name="Kyrpides N."/>
            <person name="Mavromatis K."/>
            <person name="Ivanova N."/>
            <person name="Brettin T."/>
            <person name="Detter J.C."/>
            <person name="Han C."/>
            <person name="Larimer F."/>
            <person name="Land M."/>
            <person name="Hauser L."/>
            <person name="Markowitz V."/>
            <person name="Cheng J.-F."/>
            <person name="Hugenholtz P."/>
            <person name="Woyke T."/>
            <person name="Wu D."/>
            <person name="Tindall B."/>
            <person name="Pomrenke H."/>
            <person name="Brambilla E."/>
            <person name="Klenk H.-P."/>
            <person name="Eisen J.A."/>
        </authorList>
    </citation>
    <scope>NUCLEOTIDE SEQUENCE [LARGE SCALE GENOMIC DNA]</scope>
    <source>
        <strain evidence="5">ATCC 35273 / DSM 5150 / MD-1</strain>
    </source>
</reference>
<dbReference type="RefSeq" id="WP_015327876.1">
    <property type="nucleotide sequence ID" value="NC_019978.1"/>
</dbReference>
<dbReference type="EMBL" id="CP003359">
    <property type="protein sequence ID" value="AGB42162.1"/>
    <property type="molecule type" value="Genomic_DNA"/>
</dbReference>
<evidence type="ECO:0000259" key="3">
    <source>
        <dbReference type="PROSITE" id="PS50109"/>
    </source>
</evidence>
<accession>L0KA22</accession>
<dbReference type="SUPFAM" id="SSF55874">
    <property type="entry name" value="ATPase domain of HSP90 chaperone/DNA topoisomerase II/histidine kinase"/>
    <property type="match status" value="1"/>
</dbReference>
<dbReference type="HOGENOM" id="CLU_125323_0_0_9"/>
<dbReference type="Gene3D" id="3.30.565.10">
    <property type="entry name" value="Histidine kinase-like ATPase, C-terminal domain"/>
    <property type="match status" value="1"/>
</dbReference>
<dbReference type="InterPro" id="IPR003594">
    <property type="entry name" value="HATPase_dom"/>
</dbReference>
<keyword evidence="1 4" id="KW-0418">Kinase</keyword>
<evidence type="ECO:0000256" key="2">
    <source>
        <dbReference type="ARBA" id="ARBA00023012"/>
    </source>
</evidence>
<evidence type="ECO:0000313" key="4">
    <source>
        <dbReference type="EMBL" id="AGB42162.1"/>
    </source>
</evidence>
<gene>
    <name evidence="4" type="ordered locus">Halha_2288</name>
</gene>
<keyword evidence="5" id="KW-1185">Reference proteome</keyword>
<dbReference type="Pfam" id="PF02518">
    <property type="entry name" value="HATPase_c"/>
    <property type="match status" value="1"/>
</dbReference>
<dbReference type="STRING" id="748449.Halha_2288"/>
<dbReference type="Proteomes" id="UP000010880">
    <property type="component" value="Chromosome"/>
</dbReference>
<proteinExistence type="predicted"/>
<keyword evidence="1 4" id="KW-0808">Transferase</keyword>
<dbReference type="GO" id="GO:0016301">
    <property type="term" value="F:kinase activity"/>
    <property type="evidence" value="ECO:0007669"/>
    <property type="project" value="UniProtKB-KW"/>
</dbReference>
<dbReference type="AlphaFoldDB" id="L0KA22"/>
<keyword evidence="2" id="KW-0902">Two-component regulatory system</keyword>
<evidence type="ECO:0000313" key="5">
    <source>
        <dbReference type="Proteomes" id="UP000010880"/>
    </source>
</evidence>
<evidence type="ECO:0000256" key="1">
    <source>
        <dbReference type="ARBA" id="ARBA00022777"/>
    </source>
</evidence>
<dbReference type="InterPro" id="IPR005467">
    <property type="entry name" value="His_kinase_dom"/>
</dbReference>
<sequence>MRELSLHILDIIQNSITAEATLIQVIIEENIKDDQLLIKVIDNGSGMNKGQEKDVLDPFITSRTTRDVGLGLPLFKAAAKRCEGDFKLESNLDLGTKVVASFRHSHIDRAPLGDIVGTIITFLVSNPKLDLVYQHKFNEQKFEFDTREVKNNLGPKLEINDPQVLDWIEGYLTDNLEQLRR</sequence>